<evidence type="ECO:0000313" key="2">
    <source>
        <dbReference type="Proteomes" id="UP001457282"/>
    </source>
</evidence>
<dbReference type="Proteomes" id="UP001457282">
    <property type="component" value="Unassembled WGS sequence"/>
</dbReference>
<dbReference type="PANTHER" id="PTHR46694">
    <property type="entry name" value="AT-RICH INTERACTIVE DOMAIN-CONTAINING PROTEIN 4"/>
    <property type="match status" value="1"/>
</dbReference>
<organism evidence="1 2">
    <name type="scientific">Rubus argutus</name>
    <name type="common">Southern blackberry</name>
    <dbReference type="NCBI Taxonomy" id="59490"/>
    <lineage>
        <taxon>Eukaryota</taxon>
        <taxon>Viridiplantae</taxon>
        <taxon>Streptophyta</taxon>
        <taxon>Embryophyta</taxon>
        <taxon>Tracheophyta</taxon>
        <taxon>Spermatophyta</taxon>
        <taxon>Magnoliopsida</taxon>
        <taxon>eudicotyledons</taxon>
        <taxon>Gunneridae</taxon>
        <taxon>Pentapetalae</taxon>
        <taxon>rosids</taxon>
        <taxon>fabids</taxon>
        <taxon>Rosales</taxon>
        <taxon>Rosaceae</taxon>
        <taxon>Rosoideae</taxon>
        <taxon>Rosoideae incertae sedis</taxon>
        <taxon>Rubus</taxon>
    </lineage>
</organism>
<comment type="caution">
    <text evidence="1">The sequence shown here is derived from an EMBL/GenBank/DDBJ whole genome shotgun (WGS) entry which is preliminary data.</text>
</comment>
<dbReference type="Gene3D" id="1.10.150.60">
    <property type="entry name" value="ARID DNA-binding domain"/>
    <property type="match status" value="1"/>
</dbReference>
<keyword evidence="2" id="KW-1185">Reference proteome</keyword>
<dbReference type="AlphaFoldDB" id="A0AAW1WJL5"/>
<gene>
    <name evidence="1" type="ORF">M0R45_032246</name>
</gene>
<protein>
    <recommendedName>
        <fullName evidence="3">Maturase</fullName>
    </recommendedName>
</protein>
<dbReference type="PANTHER" id="PTHR46694:SF1">
    <property type="entry name" value="AT-RICH INTERACTIVE DOMAIN-CONTAINING PROTEIN 4"/>
    <property type="match status" value="1"/>
</dbReference>
<dbReference type="EMBL" id="JBEDUW010000006">
    <property type="protein sequence ID" value="KAK9923848.1"/>
    <property type="molecule type" value="Genomic_DNA"/>
</dbReference>
<dbReference type="InterPro" id="IPR042293">
    <property type="entry name" value="ARID4"/>
</dbReference>
<dbReference type="GO" id="GO:0003677">
    <property type="term" value="F:DNA binding"/>
    <property type="evidence" value="ECO:0007669"/>
    <property type="project" value="InterPro"/>
</dbReference>
<proteinExistence type="predicted"/>
<accession>A0AAW1WJL5</accession>
<reference evidence="1 2" key="1">
    <citation type="journal article" date="2023" name="G3 (Bethesda)">
        <title>A chromosome-length genome assembly and annotation of blackberry (Rubus argutus, cv. 'Hillquist').</title>
        <authorList>
            <person name="Bruna T."/>
            <person name="Aryal R."/>
            <person name="Dudchenko O."/>
            <person name="Sargent D.J."/>
            <person name="Mead D."/>
            <person name="Buti M."/>
            <person name="Cavallini A."/>
            <person name="Hytonen T."/>
            <person name="Andres J."/>
            <person name="Pham M."/>
            <person name="Weisz D."/>
            <person name="Mascagni F."/>
            <person name="Usai G."/>
            <person name="Natali L."/>
            <person name="Bassil N."/>
            <person name="Fernandez G.E."/>
            <person name="Lomsadze A."/>
            <person name="Armour M."/>
            <person name="Olukolu B."/>
            <person name="Poorten T."/>
            <person name="Britton C."/>
            <person name="Davik J."/>
            <person name="Ashrafi H."/>
            <person name="Aiden E.L."/>
            <person name="Borodovsky M."/>
            <person name="Worthington M."/>
        </authorList>
    </citation>
    <scope>NUCLEOTIDE SEQUENCE [LARGE SCALE GENOMIC DNA]</scope>
    <source>
        <strain evidence="1">PI 553951</strain>
    </source>
</reference>
<name>A0AAW1WJL5_RUBAR</name>
<dbReference type="InterPro" id="IPR036431">
    <property type="entry name" value="ARID_dom_sf"/>
</dbReference>
<evidence type="ECO:0008006" key="3">
    <source>
        <dbReference type="Google" id="ProtNLM"/>
    </source>
</evidence>
<evidence type="ECO:0000313" key="1">
    <source>
        <dbReference type="EMBL" id="KAK9923848.1"/>
    </source>
</evidence>
<sequence>MRHEIIEMNQLVHALPNEGNKAPLSEPRKSAAIACGATVFEVTMKVPVWASQVLRHLAPDVSYHSLVALGIASIQGLPVPSCEKDDAERLLLFCSSSHDGPRLPTVAASKIVTGEKGIGISGNGAPLLPARQRLKAAAVRPIPHVRRPKMTPFSGISEVNGPTHLLSRYFYFFLIRRLVQEEFLKDVMQFLILRGHSQLILNGKRLDLYNLCKEVVTRGRFHVGNGINWNGQIEDERQGKDKVRKQKDRSFPYVKVRDDNRVSGKAGLHFPALVPASMLLFLMRQSSISQSFSELFLPFSQFSELIVTKHKLF</sequence>